<dbReference type="EMBL" id="MNCJ02000327">
    <property type="protein sequence ID" value="KAF5778538.1"/>
    <property type="molecule type" value="Genomic_DNA"/>
</dbReference>
<comment type="caution">
    <text evidence="1">The sequence shown here is derived from an EMBL/GenBank/DDBJ whole genome shotgun (WGS) entry which is preliminary data.</text>
</comment>
<dbReference type="EMBL" id="MNCJ02000321">
    <property type="protein sequence ID" value="KAF5803421.1"/>
    <property type="molecule type" value="Genomic_DNA"/>
</dbReference>
<evidence type="ECO:0000313" key="2">
    <source>
        <dbReference type="EMBL" id="KAF5803421.1"/>
    </source>
</evidence>
<dbReference type="Gramene" id="mRNA:HanXRQr2_Chr06g0271131">
    <property type="protein sequence ID" value="mRNA:HanXRQr2_Chr06g0271131"/>
    <property type="gene ID" value="HanXRQr2_Chr06g0271131"/>
</dbReference>
<name>A0A9K3MX18_HELAN</name>
<keyword evidence="3" id="KW-1185">Reference proteome</keyword>
<dbReference type="AlphaFoldDB" id="A0A9K3MX18"/>
<sequence length="48" mass="5516">MDRDLEQEICSLEDSGRKVPSISPPTFEAWAQINDAEDQGYARYEKLL</sequence>
<evidence type="ECO:0000313" key="1">
    <source>
        <dbReference type="EMBL" id="KAF5778538.1"/>
    </source>
</evidence>
<protein>
    <submittedName>
        <fullName evidence="1">Uncharacterized protein</fullName>
    </submittedName>
</protein>
<organism evidence="1 3">
    <name type="scientific">Helianthus annuus</name>
    <name type="common">Common sunflower</name>
    <dbReference type="NCBI Taxonomy" id="4232"/>
    <lineage>
        <taxon>Eukaryota</taxon>
        <taxon>Viridiplantae</taxon>
        <taxon>Streptophyta</taxon>
        <taxon>Embryophyta</taxon>
        <taxon>Tracheophyta</taxon>
        <taxon>Spermatophyta</taxon>
        <taxon>Magnoliopsida</taxon>
        <taxon>eudicotyledons</taxon>
        <taxon>Gunneridae</taxon>
        <taxon>Pentapetalae</taxon>
        <taxon>asterids</taxon>
        <taxon>campanulids</taxon>
        <taxon>Asterales</taxon>
        <taxon>Asteraceae</taxon>
        <taxon>Asteroideae</taxon>
        <taxon>Heliantheae alliance</taxon>
        <taxon>Heliantheae</taxon>
        <taxon>Helianthus</taxon>
    </lineage>
</organism>
<accession>A0A9K3MX18</accession>
<dbReference type="Proteomes" id="UP000215914">
    <property type="component" value="Unassembled WGS sequence"/>
</dbReference>
<reference evidence="1" key="2">
    <citation type="submission" date="2020-06" db="EMBL/GenBank/DDBJ databases">
        <title>Helianthus annuus Genome sequencing and assembly Release 2.</title>
        <authorList>
            <person name="Gouzy J."/>
            <person name="Langlade N."/>
            <person name="Munos S."/>
        </authorList>
    </citation>
    <scope>NUCLEOTIDE SEQUENCE</scope>
    <source>
        <tissue evidence="1">Leaves</tissue>
    </source>
</reference>
<dbReference type="Gramene" id="mRNA:HanXRQr2_Chr12g0548691">
    <property type="protein sequence ID" value="mRNA:HanXRQr2_Chr12g0548691"/>
    <property type="gene ID" value="HanXRQr2_Chr12g0548691"/>
</dbReference>
<evidence type="ECO:0000313" key="3">
    <source>
        <dbReference type="Proteomes" id="UP000215914"/>
    </source>
</evidence>
<proteinExistence type="predicted"/>
<reference evidence="1" key="1">
    <citation type="journal article" date="2017" name="Nature">
        <title>The sunflower genome provides insights into oil metabolism, flowering and Asterid evolution.</title>
        <authorList>
            <person name="Badouin H."/>
            <person name="Gouzy J."/>
            <person name="Grassa C.J."/>
            <person name="Murat F."/>
            <person name="Staton S.E."/>
            <person name="Cottret L."/>
            <person name="Lelandais-Briere C."/>
            <person name="Owens G.L."/>
            <person name="Carrere S."/>
            <person name="Mayjonade B."/>
            <person name="Legrand L."/>
            <person name="Gill N."/>
            <person name="Kane N.C."/>
            <person name="Bowers J.E."/>
            <person name="Hubner S."/>
            <person name="Bellec A."/>
            <person name="Berard A."/>
            <person name="Berges H."/>
            <person name="Blanchet N."/>
            <person name="Boniface M.C."/>
            <person name="Brunel D."/>
            <person name="Catrice O."/>
            <person name="Chaidir N."/>
            <person name="Claudel C."/>
            <person name="Donnadieu C."/>
            <person name="Faraut T."/>
            <person name="Fievet G."/>
            <person name="Helmstetter N."/>
            <person name="King M."/>
            <person name="Knapp S.J."/>
            <person name="Lai Z."/>
            <person name="Le Paslier M.C."/>
            <person name="Lippi Y."/>
            <person name="Lorenzon L."/>
            <person name="Mandel J.R."/>
            <person name="Marage G."/>
            <person name="Marchand G."/>
            <person name="Marquand E."/>
            <person name="Bret-Mestries E."/>
            <person name="Morien E."/>
            <person name="Nambeesan S."/>
            <person name="Nguyen T."/>
            <person name="Pegot-Espagnet P."/>
            <person name="Pouilly N."/>
            <person name="Raftis F."/>
            <person name="Sallet E."/>
            <person name="Schiex T."/>
            <person name="Thomas J."/>
            <person name="Vandecasteele C."/>
            <person name="Vares D."/>
            <person name="Vear F."/>
            <person name="Vautrin S."/>
            <person name="Crespi M."/>
            <person name="Mangin B."/>
            <person name="Burke J.M."/>
            <person name="Salse J."/>
            <person name="Munos S."/>
            <person name="Vincourt P."/>
            <person name="Rieseberg L.H."/>
            <person name="Langlade N.B."/>
        </authorList>
    </citation>
    <scope>NUCLEOTIDE SEQUENCE</scope>
    <source>
        <tissue evidence="1">Leaves</tissue>
    </source>
</reference>
<gene>
    <name evidence="2" type="ORF">HanXRQr2_Chr06g0271131</name>
    <name evidence="1" type="ORF">HanXRQr2_Chr12g0548691</name>
</gene>